<keyword evidence="2" id="KW-1185">Reference proteome</keyword>
<proteinExistence type="predicted"/>
<accession>A0A9J5X4C8</accession>
<dbReference type="EMBL" id="JACXVP010000010">
    <property type="protein sequence ID" value="KAG5582778.1"/>
    <property type="molecule type" value="Genomic_DNA"/>
</dbReference>
<reference evidence="1 2" key="1">
    <citation type="submission" date="2020-09" db="EMBL/GenBank/DDBJ databases">
        <title>De no assembly of potato wild relative species, Solanum commersonii.</title>
        <authorList>
            <person name="Cho K."/>
        </authorList>
    </citation>
    <scope>NUCLEOTIDE SEQUENCE [LARGE SCALE GENOMIC DNA]</scope>
    <source>
        <strain evidence="1">LZ3.2</strain>
        <tissue evidence="1">Leaf</tissue>
    </source>
</reference>
<evidence type="ECO:0000313" key="2">
    <source>
        <dbReference type="Proteomes" id="UP000824120"/>
    </source>
</evidence>
<organism evidence="1 2">
    <name type="scientific">Solanum commersonii</name>
    <name type="common">Commerson's wild potato</name>
    <name type="synonym">Commerson's nightshade</name>
    <dbReference type="NCBI Taxonomy" id="4109"/>
    <lineage>
        <taxon>Eukaryota</taxon>
        <taxon>Viridiplantae</taxon>
        <taxon>Streptophyta</taxon>
        <taxon>Embryophyta</taxon>
        <taxon>Tracheophyta</taxon>
        <taxon>Spermatophyta</taxon>
        <taxon>Magnoliopsida</taxon>
        <taxon>eudicotyledons</taxon>
        <taxon>Gunneridae</taxon>
        <taxon>Pentapetalae</taxon>
        <taxon>asterids</taxon>
        <taxon>lamiids</taxon>
        <taxon>Solanales</taxon>
        <taxon>Solanaceae</taxon>
        <taxon>Solanoideae</taxon>
        <taxon>Solaneae</taxon>
        <taxon>Solanum</taxon>
    </lineage>
</organism>
<dbReference type="AlphaFoldDB" id="A0A9J5X4C8"/>
<name>A0A9J5X4C8_SOLCO</name>
<gene>
    <name evidence="1" type="ORF">H5410_053405</name>
</gene>
<evidence type="ECO:0000313" key="1">
    <source>
        <dbReference type="EMBL" id="KAG5582778.1"/>
    </source>
</evidence>
<dbReference type="Proteomes" id="UP000824120">
    <property type="component" value="Chromosome 10"/>
</dbReference>
<dbReference type="OrthoDB" id="1101936at2759"/>
<sequence>MTGVHSKIRHNTRFWPWFKDCVAIDGTYIEGEVPKAVQQAYCTAHDSKVLENALVEPTSQFPFPPHVLHNYLREYQSTDEIFMVYEHEDIVAEDIDQQMAQSNNVGSSSRSHDREMQVQHEEIVRTMWEDYIN</sequence>
<comment type="caution">
    <text evidence="1">The sequence shown here is derived from an EMBL/GenBank/DDBJ whole genome shotgun (WGS) entry which is preliminary data.</text>
</comment>
<protein>
    <submittedName>
        <fullName evidence="1">Uncharacterized protein</fullName>
    </submittedName>
</protein>